<dbReference type="GO" id="GO:0000978">
    <property type="term" value="F:RNA polymerase II cis-regulatory region sequence-specific DNA binding"/>
    <property type="evidence" value="ECO:0007669"/>
    <property type="project" value="TreeGrafter"/>
</dbReference>
<proteinExistence type="predicted"/>
<dbReference type="OrthoDB" id="673975at2759"/>
<keyword evidence="6" id="KW-0539">Nucleus</keyword>
<reference evidence="8 9" key="1">
    <citation type="submission" date="2019-05" db="EMBL/GenBank/DDBJ databases">
        <title>Mikania micrantha, genome provides insights into the molecular mechanism of rapid growth.</title>
        <authorList>
            <person name="Liu B."/>
        </authorList>
    </citation>
    <scope>NUCLEOTIDE SEQUENCE [LARGE SCALE GENOMIC DNA]</scope>
    <source>
        <strain evidence="8">NLD-2019</strain>
        <tissue evidence="8">Leaf</tissue>
    </source>
</reference>
<dbReference type="GO" id="GO:0046983">
    <property type="term" value="F:protein dimerization activity"/>
    <property type="evidence" value="ECO:0007669"/>
    <property type="project" value="InterPro"/>
</dbReference>
<dbReference type="InterPro" id="IPR011598">
    <property type="entry name" value="bHLH_dom"/>
</dbReference>
<dbReference type="PROSITE" id="PS50888">
    <property type="entry name" value="BHLH"/>
    <property type="match status" value="1"/>
</dbReference>
<dbReference type="GO" id="GO:0005634">
    <property type="term" value="C:nucleus"/>
    <property type="evidence" value="ECO:0007669"/>
    <property type="project" value="UniProtKB-SubCell"/>
</dbReference>
<evidence type="ECO:0000313" key="9">
    <source>
        <dbReference type="Proteomes" id="UP000326396"/>
    </source>
</evidence>
<evidence type="ECO:0000256" key="3">
    <source>
        <dbReference type="ARBA" id="ARBA00023015"/>
    </source>
</evidence>
<dbReference type="CDD" id="cd11393">
    <property type="entry name" value="bHLH_AtbHLH_like"/>
    <property type="match status" value="1"/>
</dbReference>
<evidence type="ECO:0000256" key="2">
    <source>
        <dbReference type="ARBA" id="ARBA00011738"/>
    </source>
</evidence>
<comment type="subunit">
    <text evidence="2">Homodimer.</text>
</comment>
<dbReference type="InterPro" id="IPR036638">
    <property type="entry name" value="HLH_DNA-bd_sf"/>
</dbReference>
<evidence type="ECO:0000256" key="1">
    <source>
        <dbReference type="ARBA" id="ARBA00004123"/>
    </source>
</evidence>
<dbReference type="PANTHER" id="PTHR16223:SF238">
    <property type="entry name" value="TRANSCRIPTION FACTOR BHLH114"/>
    <property type="match status" value="1"/>
</dbReference>
<comment type="subcellular location">
    <subcellularLocation>
        <location evidence="1">Nucleus</location>
    </subcellularLocation>
</comment>
<dbReference type="AlphaFoldDB" id="A0A5N6NLY6"/>
<keyword evidence="4" id="KW-0238">DNA-binding</keyword>
<comment type="caution">
    <text evidence="8">The sequence shown here is derived from an EMBL/GenBank/DDBJ whole genome shotgun (WGS) entry which is preliminary data.</text>
</comment>
<keyword evidence="3" id="KW-0805">Transcription regulation</keyword>
<gene>
    <name evidence="8" type="ORF">E3N88_19012</name>
</gene>
<dbReference type="FunFam" id="4.10.280.10:FF:000032">
    <property type="entry name" value="Transcription factor bHLH123 family"/>
    <property type="match status" value="1"/>
</dbReference>
<keyword evidence="9" id="KW-1185">Reference proteome</keyword>
<organism evidence="8 9">
    <name type="scientific">Mikania micrantha</name>
    <name type="common">bitter vine</name>
    <dbReference type="NCBI Taxonomy" id="192012"/>
    <lineage>
        <taxon>Eukaryota</taxon>
        <taxon>Viridiplantae</taxon>
        <taxon>Streptophyta</taxon>
        <taxon>Embryophyta</taxon>
        <taxon>Tracheophyta</taxon>
        <taxon>Spermatophyta</taxon>
        <taxon>Magnoliopsida</taxon>
        <taxon>eudicotyledons</taxon>
        <taxon>Gunneridae</taxon>
        <taxon>Pentapetalae</taxon>
        <taxon>asterids</taxon>
        <taxon>campanulids</taxon>
        <taxon>Asterales</taxon>
        <taxon>Asteraceae</taxon>
        <taxon>Asteroideae</taxon>
        <taxon>Heliantheae alliance</taxon>
        <taxon>Eupatorieae</taxon>
        <taxon>Mikania</taxon>
    </lineage>
</organism>
<evidence type="ECO:0000256" key="5">
    <source>
        <dbReference type="ARBA" id="ARBA00023163"/>
    </source>
</evidence>
<evidence type="ECO:0000313" key="8">
    <source>
        <dbReference type="EMBL" id="KAD4982341.1"/>
    </source>
</evidence>
<dbReference type="Gene3D" id="4.10.280.10">
    <property type="entry name" value="Helix-loop-helix DNA-binding domain"/>
    <property type="match status" value="1"/>
</dbReference>
<name>A0A5N6NLY6_9ASTR</name>
<dbReference type="InterPro" id="IPR045843">
    <property type="entry name" value="IND-like"/>
</dbReference>
<protein>
    <recommendedName>
        <fullName evidence="7">BHLH domain-containing protein</fullName>
    </recommendedName>
</protein>
<dbReference type="SUPFAM" id="SSF47459">
    <property type="entry name" value="HLH, helix-loop-helix DNA-binding domain"/>
    <property type="match status" value="1"/>
</dbReference>
<dbReference type="PANTHER" id="PTHR16223">
    <property type="entry name" value="TRANSCRIPTION FACTOR BHLH83-RELATED"/>
    <property type="match status" value="1"/>
</dbReference>
<dbReference type="GO" id="GO:0000981">
    <property type="term" value="F:DNA-binding transcription factor activity, RNA polymerase II-specific"/>
    <property type="evidence" value="ECO:0007669"/>
    <property type="project" value="TreeGrafter"/>
</dbReference>
<keyword evidence="5" id="KW-0804">Transcription</keyword>
<feature type="domain" description="BHLH" evidence="7">
    <location>
        <begin position="193"/>
        <end position="242"/>
    </location>
</feature>
<dbReference type="Proteomes" id="UP000326396">
    <property type="component" value="Linkage Group LG18"/>
</dbReference>
<dbReference type="InterPro" id="IPR045239">
    <property type="entry name" value="bHLH95_bHLH"/>
</dbReference>
<evidence type="ECO:0000256" key="4">
    <source>
        <dbReference type="ARBA" id="ARBA00023125"/>
    </source>
</evidence>
<accession>A0A5N6NLY6</accession>
<evidence type="ECO:0000256" key="6">
    <source>
        <dbReference type="ARBA" id="ARBA00023242"/>
    </source>
</evidence>
<dbReference type="EMBL" id="SZYD01000010">
    <property type="protein sequence ID" value="KAD4982341.1"/>
    <property type="molecule type" value="Genomic_DNA"/>
</dbReference>
<evidence type="ECO:0000259" key="7">
    <source>
        <dbReference type="PROSITE" id="PS50888"/>
    </source>
</evidence>
<sequence length="312" mass="34522">MEEEFQAAIYDGGSWWMSPRTACNPSSCSSDIAEMENLGPFWPKNLMNLNSNSSDDSSDGSMVFQDCQKPTDWNQNFVSGVQEAMNNFSTTGDDGLVAEIEAEHQVFTVDHKPSFNIASSSTGCTTFPTSSTPYGYPLSLVQSLFINNSPPPSPPPWPPLSQEQPLYDYQSNSKYVSLTGNLTDNTAFKRPRLETPSPLPTFKVRKEKLGDRITALQQLVSPFGKTDTASVLHDAIEYIKLLHDQVNILSAPYMKGAAKQVQPIHYKVKDEERHIQDLRSQGLCLVPVSGMFPVAPEMATGFWTPSFEGSFS</sequence>